<name>A0A1R3JS41_COCAP</name>
<dbReference type="EMBL" id="AWWV01007196">
    <property type="protein sequence ID" value="OMO97666.1"/>
    <property type="molecule type" value="Genomic_DNA"/>
</dbReference>
<gene>
    <name evidence="1" type="ORF">CCACVL1_04494</name>
</gene>
<dbReference type="Proteomes" id="UP000188268">
    <property type="component" value="Unassembled WGS sequence"/>
</dbReference>
<evidence type="ECO:0000313" key="2">
    <source>
        <dbReference type="Proteomes" id="UP000188268"/>
    </source>
</evidence>
<protein>
    <submittedName>
        <fullName evidence="1">Uncharacterized protein</fullName>
    </submittedName>
</protein>
<dbReference type="Gramene" id="OMO97666">
    <property type="protein sequence ID" value="OMO97666"/>
    <property type="gene ID" value="CCACVL1_04494"/>
</dbReference>
<evidence type="ECO:0000313" key="1">
    <source>
        <dbReference type="EMBL" id="OMO97666.1"/>
    </source>
</evidence>
<reference evidence="1 2" key="1">
    <citation type="submission" date="2013-09" db="EMBL/GenBank/DDBJ databases">
        <title>Corchorus capsularis genome sequencing.</title>
        <authorList>
            <person name="Alam M."/>
            <person name="Haque M.S."/>
            <person name="Islam M.S."/>
            <person name="Emdad E.M."/>
            <person name="Islam M.M."/>
            <person name="Ahmed B."/>
            <person name="Halim A."/>
            <person name="Hossen Q.M.M."/>
            <person name="Hossain M.Z."/>
            <person name="Ahmed R."/>
            <person name="Khan M.M."/>
            <person name="Islam R."/>
            <person name="Rashid M.M."/>
            <person name="Khan S.A."/>
            <person name="Rahman M.S."/>
            <person name="Alam M."/>
        </authorList>
    </citation>
    <scope>NUCLEOTIDE SEQUENCE [LARGE SCALE GENOMIC DNA]</scope>
    <source>
        <strain evidence="2">cv. CVL-1</strain>
        <tissue evidence="1">Whole seedling</tissue>
    </source>
</reference>
<keyword evidence="2" id="KW-1185">Reference proteome</keyword>
<organism evidence="1 2">
    <name type="scientific">Corchorus capsularis</name>
    <name type="common">Jute</name>
    <dbReference type="NCBI Taxonomy" id="210143"/>
    <lineage>
        <taxon>Eukaryota</taxon>
        <taxon>Viridiplantae</taxon>
        <taxon>Streptophyta</taxon>
        <taxon>Embryophyta</taxon>
        <taxon>Tracheophyta</taxon>
        <taxon>Spermatophyta</taxon>
        <taxon>Magnoliopsida</taxon>
        <taxon>eudicotyledons</taxon>
        <taxon>Gunneridae</taxon>
        <taxon>Pentapetalae</taxon>
        <taxon>rosids</taxon>
        <taxon>malvids</taxon>
        <taxon>Malvales</taxon>
        <taxon>Malvaceae</taxon>
        <taxon>Grewioideae</taxon>
        <taxon>Apeibeae</taxon>
        <taxon>Corchorus</taxon>
    </lineage>
</organism>
<accession>A0A1R3JS41</accession>
<sequence>MAESAAWMPILRASTETEKRVKAMKQKRAKFKDCCMIIVGIQKSLNFEALGF</sequence>
<dbReference type="OrthoDB" id="10328697at2759"/>
<dbReference type="AlphaFoldDB" id="A0A1R3JS41"/>
<proteinExistence type="predicted"/>
<comment type="caution">
    <text evidence="1">The sequence shown here is derived from an EMBL/GenBank/DDBJ whole genome shotgun (WGS) entry which is preliminary data.</text>
</comment>